<sequence>MERRPPLRPTIRLVPVTPGGALAAVLFGSILRAILEFALPKDGLLAIPHGEFNFDYGPGEVGPLPTFIDAPASDHWDPDTCDMPRMEDWTGLDSLLSPVTSVVVMFLWSFIERKMDRTLWTCLPAHWLDPGYTLNKTSTLDVSKMSTIADDSHVAAVPLS</sequence>
<dbReference type="AlphaFoldDB" id="D7FZ41"/>
<keyword evidence="1" id="KW-0472">Membrane</keyword>
<evidence type="ECO:0000313" key="3">
    <source>
        <dbReference type="Proteomes" id="UP000002630"/>
    </source>
</evidence>
<organism evidence="2 3">
    <name type="scientific">Ectocarpus siliculosus</name>
    <name type="common">Brown alga</name>
    <name type="synonym">Conferva siliculosa</name>
    <dbReference type="NCBI Taxonomy" id="2880"/>
    <lineage>
        <taxon>Eukaryota</taxon>
        <taxon>Sar</taxon>
        <taxon>Stramenopiles</taxon>
        <taxon>Ochrophyta</taxon>
        <taxon>PX clade</taxon>
        <taxon>Phaeophyceae</taxon>
        <taxon>Ectocarpales</taxon>
        <taxon>Ectocarpaceae</taxon>
        <taxon>Ectocarpus</taxon>
    </lineage>
</organism>
<dbReference type="EMBL" id="FN648546">
    <property type="protein sequence ID" value="CBJ32658.1"/>
    <property type="molecule type" value="Genomic_DNA"/>
</dbReference>
<proteinExistence type="predicted"/>
<dbReference type="Proteomes" id="UP000002630">
    <property type="component" value="Linkage Group LG12"/>
</dbReference>
<protein>
    <submittedName>
        <fullName evidence="2">Solute:Sodium symporter family</fullName>
    </submittedName>
</protein>
<evidence type="ECO:0000313" key="2">
    <source>
        <dbReference type="EMBL" id="CBJ32658.1"/>
    </source>
</evidence>
<dbReference type="OrthoDB" id="10262100at2759"/>
<feature type="transmembrane region" description="Helical" evidence="1">
    <location>
        <begin position="12"/>
        <end position="35"/>
    </location>
</feature>
<gene>
    <name evidence="2" type="ORF">Esi_0353_0035</name>
</gene>
<feature type="transmembrane region" description="Helical" evidence="1">
    <location>
        <begin position="95"/>
        <end position="111"/>
    </location>
</feature>
<keyword evidence="3" id="KW-1185">Reference proteome</keyword>
<keyword evidence="1" id="KW-1133">Transmembrane helix</keyword>
<keyword evidence="1" id="KW-0812">Transmembrane</keyword>
<dbReference type="InParanoid" id="D7FZ41"/>
<accession>D7FZ41</accession>
<reference evidence="2 3" key="1">
    <citation type="journal article" date="2010" name="Nature">
        <title>The Ectocarpus genome and the independent evolution of multicellularity in brown algae.</title>
        <authorList>
            <person name="Cock J.M."/>
            <person name="Sterck L."/>
            <person name="Rouze P."/>
            <person name="Scornet D."/>
            <person name="Allen A.E."/>
            <person name="Amoutzias G."/>
            <person name="Anthouard V."/>
            <person name="Artiguenave F."/>
            <person name="Aury J.M."/>
            <person name="Badger J.H."/>
            <person name="Beszteri B."/>
            <person name="Billiau K."/>
            <person name="Bonnet E."/>
            <person name="Bothwell J.H."/>
            <person name="Bowler C."/>
            <person name="Boyen C."/>
            <person name="Brownlee C."/>
            <person name="Carrano C.J."/>
            <person name="Charrier B."/>
            <person name="Cho G.Y."/>
            <person name="Coelho S.M."/>
            <person name="Collen J."/>
            <person name="Corre E."/>
            <person name="Da Silva C."/>
            <person name="Delage L."/>
            <person name="Delaroque N."/>
            <person name="Dittami S.M."/>
            <person name="Doulbeau S."/>
            <person name="Elias M."/>
            <person name="Farnham G."/>
            <person name="Gachon C.M."/>
            <person name="Gschloessl B."/>
            <person name="Heesch S."/>
            <person name="Jabbari K."/>
            <person name="Jubin C."/>
            <person name="Kawai H."/>
            <person name="Kimura K."/>
            <person name="Kloareg B."/>
            <person name="Kupper F.C."/>
            <person name="Lang D."/>
            <person name="Le Bail A."/>
            <person name="Leblanc C."/>
            <person name="Lerouge P."/>
            <person name="Lohr M."/>
            <person name="Lopez P.J."/>
            <person name="Martens C."/>
            <person name="Maumus F."/>
            <person name="Michel G."/>
            <person name="Miranda-Saavedra D."/>
            <person name="Morales J."/>
            <person name="Moreau H."/>
            <person name="Motomura T."/>
            <person name="Nagasato C."/>
            <person name="Napoli C.A."/>
            <person name="Nelson D.R."/>
            <person name="Nyvall-Collen P."/>
            <person name="Peters A.F."/>
            <person name="Pommier C."/>
            <person name="Potin P."/>
            <person name="Poulain J."/>
            <person name="Quesneville H."/>
            <person name="Read B."/>
            <person name="Rensing S.A."/>
            <person name="Ritter A."/>
            <person name="Rousvoal S."/>
            <person name="Samanta M."/>
            <person name="Samson G."/>
            <person name="Schroeder D.C."/>
            <person name="Segurens B."/>
            <person name="Strittmatter M."/>
            <person name="Tonon T."/>
            <person name="Tregear J.W."/>
            <person name="Valentin K."/>
            <person name="von Dassow P."/>
            <person name="Yamagishi T."/>
            <person name="Van de Peer Y."/>
            <person name="Wincker P."/>
        </authorList>
    </citation>
    <scope>NUCLEOTIDE SEQUENCE [LARGE SCALE GENOMIC DNA]</scope>
    <source>
        <strain evidence="3">Ec32 / CCAP1310/4</strain>
    </source>
</reference>
<name>D7FZ41_ECTSI</name>
<evidence type="ECO:0000256" key="1">
    <source>
        <dbReference type="SAM" id="Phobius"/>
    </source>
</evidence>
<dbReference type="EMBL" id="FN649737">
    <property type="protein sequence ID" value="CBJ32658.1"/>
    <property type="molecule type" value="Genomic_DNA"/>
</dbReference>